<dbReference type="Proteomes" id="UP000315010">
    <property type="component" value="Unassembled WGS sequence"/>
</dbReference>
<dbReference type="EMBL" id="SJPJ01000002">
    <property type="protein sequence ID" value="TWT76411.1"/>
    <property type="molecule type" value="Genomic_DNA"/>
</dbReference>
<keyword evidence="3" id="KW-1185">Reference proteome</keyword>
<reference evidence="2 3" key="1">
    <citation type="submission" date="2019-02" db="EMBL/GenBank/DDBJ databases">
        <title>Deep-cultivation of Planctomycetes and their phenomic and genomic characterization uncovers novel biology.</title>
        <authorList>
            <person name="Wiegand S."/>
            <person name="Jogler M."/>
            <person name="Boedeker C."/>
            <person name="Pinto D."/>
            <person name="Vollmers J."/>
            <person name="Rivas-Marin E."/>
            <person name="Kohn T."/>
            <person name="Peeters S.H."/>
            <person name="Heuer A."/>
            <person name="Rast P."/>
            <person name="Oberbeckmann S."/>
            <person name="Bunk B."/>
            <person name="Jeske O."/>
            <person name="Meyerdierks A."/>
            <person name="Storesund J.E."/>
            <person name="Kallscheuer N."/>
            <person name="Luecker S."/>
            <person name="Lage O.M."/>
            <person name="Pohl T."/>
            <person name="Merkel B.J."/>
            <person name="Hornburger P."/>
            <person name="Mueller R.-W."/>
            <person name="Bruemmer F."/>
            <person name="Labrenz M."/>
            <person name="Spormann A.M."/>
            <person name="Op Den Camp H."/>
            <person name="Overmann J."/>
            <person name="Amann R."/>
            <person name="Jetten M.S.M."/>
            <person name="Mascher T."/>
            <person name="Medema M.H."/>
            <person name="Devos D.P."/>
            <person name="Kaster A.-K."/>
            <person name="Ovreas L."/>
            <person name="Rohde M."/>
            <person name="Galperin M.Y."/>
            <person name="Jogler C."/>
        </authorList>
    </citation>
    <scope>NUCLEOTIDE SEQUENCE [LARGE SCALE GENOMIC DNA]</scope>
    <source>
        <strain evidence="2 3">CA13</strain>
    </source>
</reference>
<feature type="region of interest" description="Disordered" evidence="1">
    <location>
        <begin position="103"/>
        <end position="130"/>
    </location>
</feature>
<evidence type="ECO:0000313" key="2">
    <source>
        <dbReference type="EMBL" id="TWT76411.1"/>
    </source>
</evidence>
<feature type="region of interest" description="Disordered" evidence="1">
    <location>
        <begin position="1"/>
        <end position="67"/>
    </location>
</feature>
<protein>
    <submittedName>
        <fullName evidence="2">Uncharacterized protein</fullName>
    </submittedName>
</protein>
<accession>A0A5C5YNA1</accession>
<evidence type="ECO:0000256" key="1">
    <source>
        <dbReference type="SAM" id="MobiDB-lite"/>
    </source>
</evidence>
<comment type="caution">
    <text evidence="2">The sequence shown here is derived from an EMBL/GenBank/DDBJ whole genome shotgun (WGS) entry which is preliminary data.</text>
</comment>
<dbReference type="RefSeq" id="WP_146404188.1">
    <property type="nucleotide sequence ID" value="NZ_SJPJ01000002.1"/>
</dbReference>
<evidence type="ECO:0000313" key="3">
    <source>
        <dbReference type="Proteomes" id="UP000315010"/>
    </source>
</evidence>
<dbReference type="OrthoDB" id="279839at2"/>
<proteinExistence type="predicted"/>
<name>A0A5C5YNA1_9BACT</name>
<feature type="compositionally biased region" description="Low complexity" evidence="1">
    <location>
        <begin position="19"/>
        <end position="38"/>
    </location>
</feature>
<dbReference type="AlphaFoldDB" id="A0A5C5YNA1"/>
<organism evidence="2 3">
    <name type="scientific">Novipirellula herctigrandis</name>
    <dbReference type="NCBI Taxonomy" id="2527986"/>
    <lineage>
        <taxon>Bacteria</taxon>
        <taxon>Pseudomonadati</taxon>
        <taxon>Planctomycetota</taxon>
        <taxon>Planctomycetia</taxon>
        <taxon>Pirellulales</taxon>
        <taxon>Pirellulaceae</taxon>
        <taxon>Novipirellula</taxon>
    </lineage>
</organism>
<sequence>MSGDLEDFLRRAAQRRQAKAGQAKAGQGNAGQAKPAGASRQRATQQPPPAKSTRQRPEYSNSRSERLVRPVEEEIVVAEIVEDVDSEWQQRRRRIEEAKRAAKQAQAEVGRQVSKLKKKSTDQTPVPVSPLGTGHAIDDLLNLIHRPGGMQQAILLREILDRPEHRW</sequence>
<gene>
    <name evidence="2" type="ORF">CA13_69050</name>
</gene>